<proteinExistence type="predicted"/>
<protein>
    <submittedName>
        <fullName evidence="1">Uncharacterized protein</fullName>
    </submittedName>
</protein>
<accession>A0A370L1V8</accession>
<evidence type="ECO:0000313" key="2">
    <source>
        <dbReference type="Proteomes" id="UP000255207"/>
    </source>
</evidence>
<dbReference type="EMBL" id="QQTP01000011">
    <property type="protein sequence ID" value="RDJ22122.1"/>
    <property type="molecule type" value="Genomic_DNA"/>
</dbReference>
<keyword evidence="2" id="KW-1185">Reference proteome</keyword>
<evidence type="ECO:0000313" key="1">
    <source>
        <dbReference type="EMBL" id="RDJ22122.1"/>
    </source>
</evidence>
<organism evidence="1 2">
    <name type="scientific">Bosea caraganae</name>
    <dbReference type="NCBI Taxonomy" id="2763117"/>
    <lineage>
        <taxon>Bacteria</taxon>
        <taxon>Pseudomonadati</taxon>
        <taxon>Pseudomonadota</taxon>
        <taxon>Alphaproteobacteria</taxon>
        <taxon>Hyphomicrobiales</taxon>
        <taxon>Boseaceae</taxon>
        <taxon>Bosea</taxon>
    </lineage>
</organism>
<comment type="caution">
    <text evidence="1">The sequence shown here is derived from an EMBL/GenBank/DDBJ whole genome shotgun (WGS) entry which is preliminary data.</text>
</comment>
<dbReference type="Proteomes" id="UP000255207">
    <property type="component" value="Unassembled WGS sequence"/>
</dbReference>
<sequence length="86" mass="9833">MFCEGVEQIRSIHWLAVFAYDLQSRFDYDLLGGIFRARPRRILPGIGHMHAIHSDTGRHTASEFNPIVQEFIDAGHFATNLLKPLL</sequence>
<reference evidence="2" key="1">
    <citation type="submission" date="2018-07" db="EMBL/GenBank/DDBJ databases">
        <authorList>
            <person name="Safronova V.I."/>
            <person name="Chirak E.R."/>
            <person name="Sazanova A.L."/>
        </authorList>
    </citation>
    <scope>NUCLEOTIDE SEQUENCE [LARGE SCALE GENOMIC DNA]</scope>
    <source>
        <strain evidence="2">RCAM04685</strain>
    </source>
</reference>
<dbReference type="AlphaFoldDB" id="A0A370L1V8"/>
<name>A0A370L1V8_9HYPH</name>
<gene>
    <name evidence="1" type="ORF">DWE98_19670</name>
</gene>